<sequence length="119" mass="13832">MVIYGIKNCDTCKKALKWLDKEGIPHQFHDLRKDGFDQEMAKLWLSKLDHDVLINKRGTTYRNLEDSQKEVLETGDQSSLLVELPTLMKRPIFKLADEFLVGFKDEQKARITSYAKTKS</sequence>
<organism evidence="3 4">
    <name type="scientific">Sneathiella marina</name>
    <dbReference type="NCBI Taxonomy" id="2950108"/>
    <lineage>
        <taxon>Bacteria</taxon>
        <taxon>Pseudomonadati</taxon>
        <taxon>Pseudomonadota</taxon>
        <taxon>Alphaproteobacteria</taxon>
        <taxon>Sneathiellales</taxon>
        <taxon>Sneathiellaceae</taxon>
        <taxon>Sneathiella</taxon>
    </lineage>
</organism>
<dbReference type="RefSeq" id="WP_251932624.1">
    <property type="nucleotide sequence ID" value="NZ_CP098747.1"/>
</dbReference>
<evidence type="ECO:0000313" key="3">
    <source>
        <dbReference type="EMBL" id="USG59854.1"/>
    </source>
</evidence>
<dbReference type="Pfam" id="PF03960">
    <property type="entry name" value="ArsC"/>
    <property type="match status" value="1"/>
</dbReference>
<dbReference type="Gene3D" id="3.40.30.10">
    <property type="entry name" value="Glutaredoxin"/>
    <property type="match status" value="1"/>
</dbReference>
<dbReference type="EMBL" id="CP098747">
    <property type="protein sequence ID" value="USG59854.1"/>
    <property type="molecule type" value="Genomic_DNA"/>
</dbReference>
<dbReference type="InterPro" id="IPR006504">
    <property type="entry name" value="Tscrpt_reg_Spx/MgsR"/>
</dbReference>
<keyword evidence="4" id="KW-1185">Reference proteome</keyword>
<evidence type="ECO:0000256" key="1">
    <source>
        <dbReference type="ARBA" id="ARBA00007198"/>
    </source>
</evidence>
<dbReference type="Proteomes" id="UP001056291">
    <property type="component" value="Chromosome"/>
</dbReference>
<name>A0ABY4W3I0_9PROT</name>
<protein>
    <submittedName>
        <fullName evidence="3">Spx/MgsR family RNA polymerase-binding regulatory protein</fullName>
    </submittedName>
</protein>
<dbReference type="PROSITE" id="PS51353">
    <property type="entry name" value="ARSC"/>
    <property type="match status" value="1"/>
</dbReference>
<dbReference type="InterPro" id="IPR036249">
    <property type="entry name" value="Thioredoxin-like_sf"/>
</dbReference>
<evidence type="ECO:0000313" key="4">
    <source>
        <dbReference type="Proteomes" id="UP001056291"/>
    </source>
</evidence>
<evidence type="ECO:0000256" key="2">
    <source>
        <dbReference type="PROSITE-ProRule" id="PRU01282"/>
    </source>
</evidence>
<comment type="similarity">
    <text evidence="1 2">Belongs to the ArsC family.</text>
</comment>
<accession>A0ABY4W3I0</accession>
<dbReference type="PANTHER" id="PTHR30041">
    <property type="entry name" value="ARSENATE REDUCTASE"/>
    <property type="match status" value="1"/>
</dbReference>
<dbReference type="NCBIfam" id="TIGR01617">
    <property type="entry name" value="arsC_related"/>
    <property type="match status" value="1"/>
</dbReference>
<reference evidence="3" key="1">
    <citation type="submission" date="2022-06" db="EMBL/GenBank/DDBJ databases">
        <title>Sneathiella actinostolidae sp. nov., isolated from a sea anemonein the Western Pacific Ocean.</title>
        <authorList>
            <person name="Wei M.J."/>
        </authorList>
    </citation>
    <scope>NUCLEOTIDE SEQUENCE</scope>
    <source>
        <strain evidence="3">PHK-P5</strain>
    </source>
</reference>
<gene>
    <name evidence="3" type="ORF">NBZ79_11765</name>
</gene>
<proteinExistence type="inferred from homology"/>
<dbReference type="SUPFAM" id="SSF52833">
    <property type="entry name" value="Thioredoxin-like"/>
    <property type="match status" value="1"/>
</dbReference>
<dbReference type="InterPro" id="IPR006660">
    <property type="entry name" value="Arsenate_reductase-like"/>
</dbReference>
<dbReference type="PANTHER" id="PTHR30041:SF8">
    <property type="entry name" value="PROTEIN YFFB"/>
    <property type="match status" value="1"/>
</dbReference>